<dbReference type="SUPFAM" id="SSF48403">
    <property type="entry name" value="Ankyrin repeat"/>
    <property type="match status" value="2"/>
</dbReference>
<evidence type="ECO:0000313" key="4">
    <source>
        <dbReference type="Proteomes" id="UP001470230"/>
    </source>
</evidence>
<dbReference type="Pfam" id="PF12796">
    <property type="entry name" value="Ank_2"/>
    <property type="match status" value="2"/>
</dbReference>
<proteinExistence type="predicted"/>
<keyword evidence="4" id="KW-1185">Reference proteome</keyword>
<keyword evidence="1" id="KW-0677">Repeat</keyword>
<dbReference type="InterPro" id="IPR002110">
    <property type="entry name" value="Ankyrin_rpt"/>
</dbReference>
<dbReference type="EMBL" id="JAPFFF010000071">
    <property type="protein sequence ID" value="KAK8835963.1"/>
    <property type="molecule type" value="Genomic_DNA"/>
</dbReference>
<accession>A0ABR2GPU0</accession>
<dbReference type="Proteomes" id="UP001470230">
    <property type="component" value="Unassembled WGS sequence"/>
</dbReference>
<organism evidence="3 4">
    <name type="scientific">Tritrichomonas musculus</name>
    <dbReference type="NCBI Taxonomy" id="1915356"/>
    <lineage>
        <taxon>Eukaryota</taxon>
        <taxon>Metamonada</taxon>
        <taxon>Parabasalia</taxon>
        <taxon>Tritrichomonadida</taxon>
        <taxon>Tritrichomonadidae</taxon>
        <taxon>Tritrichomonas</taxon>
    </lineage>
</organism>
<protein>
    <recommendedName>
        <fullName evidence="5">DUF3447 domain-containing protein</fullName>
    </recommendedName>
</protein>
<keyword evidence="2" id="KW-0040">ANK repeat</keyword>
<dbReference type="PANTHER" id="PTHR24198">
    <property type="entry name" value="ANKYRIN REPEAT AND PROTEIN KINASE DOMAIN-CONTAINING PROTEIN"/>
    <property type="match status" value="1"/>
</dbReference>
<evidence type="ECO:0000256" key="1">
    <source>
        <dbReference type="ARBA" id="ARBA00022737"/>
    </source>
</evidence>
<dbReference type="SMART" id="SM00248">
    <property type="entry name" value="ANK"/>
    <property type="match status" value="12"/>
</dbReference>
<reference evidence="3 4" key="1">
    <citation type="submission" date="2024-04" db="EMBL/GenBank/DDBJ databases">
        <title>Tritrichomonas musculus Genome.</title>
        <authorList>
            <person name="Alves-Ferreira E."/>
            <person name="Grigg M."/>
            <person name="Lorenzi H."/>
            <person name="Galac M."/>
        </authorList>
    </citation>
    <scope>NUCLEOTIDE SEQUENCE [LARGE SCALE GENOMIC DNA]</scope>
    <source>
        <strain evidence="3 4">EAF2021</strain>
    </source>
</reference>
<dbReference type="Gene3D" id="1.25.40.20">
    <property type="entry name" value="Ankyrin repeat-containing domain"/>
    <property type="match status" value="3"/>
</dbReference>
<name>A0ABR2GPU0_9EUKA</name>
<comment type="caution">
    <text evidence="3">The sequence shown here is derived from an EMBL/GenBank/DDBJ whole genome shotgun (WGS) entry which is preliminary data.</text>
</comment>
<evidence type="ECO:0000256" key="2">
    <source>
        <dbReference type="ARBA" id="ARBA00023043"/>
    </source>
</evidence>
<gene>
    <name evidence="3" type="ORF">M9Y10_040160</name>
</gene>
<dbReference type="PANTHER" id="PTHR24198:SF165">
    <property type="entry name" value="ANKYRIN REPEAT-CONTAINING PROTEIN-RELATED"/>
    <property type="match status" value="1"/>
</dbReference>
<dbReference type="Pfam" id="PF00023">
    <property type="entry name" value="Ank"/>
    <property type="match status" value="1"/>
</dbReference>
<dbReference type="InterPro" id="IPR036770">
    <property type="entry name" value="Ankyrin_rpt-contain_sf"/>
</dbReference>
<evidence type="ECO:0008006" key="5">
    <source>
        <dbReference type="Google" id="ProtNLM"/>
    </source>
</evidence>
<sequence>MLFLISFLSNYHRRSSHFYYIIDQILLIFKDDFKKHLSNSEIFNIFYANKRLILFLLKNQILHLDPKFARVSDFQIDAKFPHYFFNELGSFFEEYLKREIEEELKKINQDSQDFQANRELGENETYLCQLIRNDLLDEFITYAHKINLPLKSKIKTSIFETNLFLIKNEPTIIEYAAFFGSIQIFNFLRLSGVELNSNLWLFAIHGDGEIIHLLEENSIKPPDNSYEKCFIESIKCHHNEMARYFLNNYLDQNIINEDESVLSQIIASYNYEFFPDDFSNEISFFTFCRMGNFTFAEYMLNTKSFDVDKKNKMHTDFDFVLSPFVVAIRNNQTNIVNLLIDRKDIDVNSIGTAFQFQEFEHTFTALNLLILWNDDKRVELLLHHPKIDVNIKCYEKSYGSNSVFIYDRIPIHEAINEQNLKIFKLLLSHKNIDVNQTLSHYSSINNNTLELEKEVSPLFHAIQKEDIEFVKLLLEHPKINVNLNSIIRDAGYQITTTSLCYSIKNKKDEITKLLLNHPNIDVNSKMLFKDSTYMEKSALYLAVEEKNEEVVKLLLSRQDIDINCHHLFQNSMKTQIKKTMILHKAIMNKNIEIIKLLLSNSKIDINLKSSERNTDKNGINEEEETTLGCAIKNGNVDIIKLLLSNPLIDFRLKSTTYLITQDSQHFEDKTPLQISIAKKNVGIFQLLFEYFIKNENPTKECLADLNKISDNDQIKAVISSYLK</sequence>
<evidence type="ECO:0000313" key="3">
    <source>
        <dbReference type="EMBL" id="KAK8835963.1"/>
    </source>
</evidence>